<evidence type="ECO:0000313" key="2">
    <source>
        <dbReference type="Proteomes" id="UP000019150"/>
    </source>
</evidence>
<keyword evidence="2" id="KW-1185">Reference proteome</keyword>
<dbReference type="Proteomes" id="UP000019150">
    <property type="component" value="Chromosome"/>
</dbReference>
<dbReference type="HOGENOM" id="CLU_962562_0_0_11"/>
<protein>
    <recommendedName>
        <fullName evidence="3">EthD domain-containing protein</fullName>
    </recommendedName>
</protein>
<accession>W5TH53</accession>
<proteinExistence type="predicted"/>
<dbReference type="Gene3D" id="3.30.70.100">
    <property type="match status" value="1"/>
</dbReference>
<dbReference type="AlphaFoldDB" id="W5TH53"/>
<reference evidence="1 2" key="1">
    <citation type="journal article" date="2014" name="Appl. Environ. Microbiol.">
        <title>Insights into the Microbial Degradation of Rubber and Gutta-Percha by Analysis of the Complete Genome of Nocardia nova SH22a.</title>
        <authorList>
            <person name="Luo Q."/>
            <person name="Hiessl S."/>
            <person name="Poehlein A."/>
            <person name="Daniel R."/>
            <person name="Steinbuchel A."/>
        </authorList>
    </citation>
    <scope>NUCLEOTIDE SEQUENCE [LARGE SCALE GENOMIC DNA]</scope>
    <source>
        <strain evidence="1">SH22a</strain>
    </source>
</reference>
<name>W5TH53_9NOCA</name>
<dbReference type="EMBL" id="CP006850">
    <property type="protein sequence ID" value="AHH18484.1"/>
    <property type="molecule type" value="Genomic_DNA"/>
</dbReference>
<dbReference type="RefSeq" id="WP_148306884.1">
    <property type="nucleotide sequence ID" value="NZ_CP006850.1"/>
</dbReference>
<evidence type="ECO:0008006" key="3">
    <source>
        <dbReference type="Google" id="ProtNLM"/>
    </source>
</evidence>
<gene>
    <name evidence="1" type="ORF">NONO_c36970</name>
</gene>
<dbReference type="KEGG" id="nno:NONO_c36970"/>
<sequence>MTAPKLLTRLLFPADAPDRHRPAPRQIDGVTVYFRLQLQPHRTAAEVRRALAALLAPESTSRAALGATQVYLYSDATHHGLELAPFILGRTHLALTLLSKIAGKPVPPNFSTRIAPAPAALLEIQFDAPPTSPQREALDQIKAALTPLANHLSSIECDRRYIVVDNRSSRTRAVFLTVLTRVPWNRTLDQAQHYWINEHAALVHDNLSRTNMVGYIQVHTTTDPHSTYDNEFGGVATIEFDTIADYRRQGTRPASMGFNNTLALDEMNLTIDSEIYLFHRTALLPEATD</sequence>
<dbReference type="OrthoDB" id="3535638at2"/>
<organism evidence="1 2">
    <name type="scientific">Nocardia nova SH22a</name>
    <dbReference type="NCBI Taxonomy" id="1415166"/>
    <lineage>
        <taxon>Bacteria</taxon>
        <taxon>Bacillati</taxon>
        <taxon>Actinomycetota</taxon>
        <taxon>Actinomycetes</taxon>
        <taxon>Mycobacteriales</taxon>
        <taxon>Nocardiaceae</taxon>
        <taxon>Nocardia</taxon>
    </lineage>
</organism>
<dbReference type="InterPro" id="IPR011008">
    <property type="entry name" value="Dimeric_a/b-barrel"/>
</dbReference>
<dbReference type="PATRIC" id="fig|1415166.3.peg.3793"/>
<dbReference type="STRING" id="1415166.NONO_c36970"/>
<evidence type="ECO:0000313" key="1">
    <source>
        <dbReference type="EMBL" id="AHH18484.1"/>
    </source>
</evidence>
<dbReference type="SUPFAM" id="SSF54909">
    <property type="entry name" value="Dimeric alpha+beta barrel"/>
    <property type="match status" value="1"/>
</dbReference>